<reference evidence="2" key="2">
    <citation type="submission" date="2008-12" db="EMBL/GenBank/DDBJ databases">
        <title>Improved gene annotation of the rice (Oryza sativa) genomes.</title>
        <authorList>
            <person name="Wang J."/>
            <person name="Li R."/>
            <person name="Fan W."/>
            <person name="Huang Q."/>
            <person name="Zhang J."/>
            <person name="Zhou Y."/>
            <person name="Hu Y."/>
            <person name="Zi S."/>
            <person name="Li J."/>
            <person name="Ni P."/>
            <person name="Zheng H."/>
            <person name="Zhang Y."/>
            <person name="Zhao M."/>
            <person name="Hao Q."/>
            <person name="McDermott J."/>
            <person name="Samudrala R."/>
            <person name="Kristiansen K."/>
            <person name="Wong G.K.-S."/>
        </authorList>
    </citation>
    <scope>NUCLEOTIDE SEQUENCE</scope>
</reference>
<gene>
    <name evidence="2" type="ORF">OsJ_20314</name>
</gene>
<protein>
    <submittedName>
        <fullName evidence="2">Uncharacterized protein</fullName>
    </submittedName>
</protein>
<feature type="compositionally biased region" description="Low complexity" evidence="1">
    <location>
        <begin position="88"/>
        <end position="104"/>
    </location>
</feature>
<feature type="compositionally biased region" description="Low complexity" evidence="1">
    <location>
        <begin position="204"/>
        <end position="220"/>
    </location>
</feature>
<feature type="region of interest" description="Disordered" evidence="1">
    <location>
        <begin position="88"/>
        <end position="151"/>
    </location>
</feature>
<dbReference type="Proteomes" id="UP000007752">
    <property type="component" value="Chromosome 6"/>
</dbReference>
<organism evidence="2">
    <name type="scientific">Oryza sativa subsp. japonica</name>
    <name type="common">Rice</name>
    <dbReference type="NCBI Taxonomy" id="39947"/>
    <lineage>
        <taxon>Eukaryota</taxon>
        <taxon>Viridiplantae</taxon>
        <taxon>Streptophyta</taxon>
        <taxon>Embryophyta</taxon>
        <taxon>Tracheophyta</taxon>
        <taxon>Spermatophyta</taxon>
        <taxon>Magnoliopsida</taxon>
        <taxon>Liliopsida</taxon>
        <taxon>Poales</taxon>
        <taxon>Poaceae</taxon>
        <taxon>BOP clade</taxon>
        <taxon>Oryzoideae</taxon>
        <taxon>Oryzeae</taxon>
        <taxon>Oryzinae</taxon>
        <taxon>Oryza</taxon>
        <taxon>Oryza sativa</taxon>
    </lineage>
</organism>
<feature type="region of interest" description="Disordered" evidence="1">
    <location>
        <begin position="1"/>
        <end position="36"/>
    </location>
</feature>
<feature type="compositionally biased region" description="Polar residues" evidence="1">
    <location>
        <begin position="1"/>
        <end position="16"/>
    </location>
</feature>
<name>B9FRT4_ORYSJ</name>
<dbReference type="AlphaFoldDB" id="B9FRT4"/>
<reference evidence="2" key="1">
    <citation type="journal article" date="2005" name="PLoS Biol.">
        <title>The genomes of Oryza sativa: a history of duplications.</title>
        <authorList>
            <person name="Yu J."/>
            <person name="Wang J."/>
            <person name="Lin W."/>
            <person name="Li S."/>
            <person name="Li H."/>
            <person name="Zhou J."/>
            <person name="Ni P."/>
            <person name="Dong W."/>
            <person name="Hu S."/>
            <person name="Zeng C."/>
            <person name="Zhang J."/>
            <person name="Zhang Y."/>
            <person name="Li R."/>
            <person name="Xu Z."/>
            <person name="Li S."/>
            <person name="Li X."/>
            <person name="Zheng H."/>
            <person name="Cong L."/>
            <person name="Lin L."/>
            <person name="Yin J."/>
            <person name="Geng J."/>
            <person name="Li G."/>
            <person name="Shi J."/>
            <person name="Liu J."/>
            <person name="Lv H."/>
            <person name="Li J."/>
            <person name="Wang J."/>
            <person name="Deng Y."/>
            <person name="Ran L."/>
            <person name="Shi X."/>
            <person name="Wang X."/>
            <person name="Wu Q."/>
            <person name="Li C."/>
            <person name="Ren X."/>
            <person name="Wang J."/>
            <person name="Wang X."/>
            <person name="Li D."/>
            <person name="Liu D."/>
            <person name="Zhang X."/>
            <person name="Ji Z."/>
            <person name="Zhao W."/>
            <person name="Sun Y."/>
            <person name="Zhang Z."/>
            <person name="Bao J."/>
            <person name="Han Y."/>
            <person name="Dong L."/>
            <person name="Ji J."/>
            <person name="Chen P."/>
            <person name="Wu S."/>
            <person name="Liu J."/>
            <person name="Xiao Y."/>
            <person name="Bu D."/>
            <person name="Tan J."/>
            <person name="Yang L."/>
            <person name="Ye C."/>
            <person name="Zhang J."/>
            <person name="Xu J."/>
            <person name="Zhou Y."/>
            <person name="Yu Y."/>
            <person name="Zhang B."/>
            <person name="Zhuang S."/>
            <person name="Wei H."/>
            <person name="Liu B."/>
            <person name="Lei M."/>
            <person name="Yu H."/>
            <person name="Li Y."/>
            <person name="Xu H."/>
            <person name="Wei S."/>
            <person name="He X."/>
            <person name="Fang L."/>
            <person name="Zhang Z."/>
            <person name="Zhang Y."/>
            <person name="Huang X."/>
            <person name="Su Z."/>
            <person name="Tong W."/>
            <person name="Li J."/>
            <person name="Tong Z."/>
            <person name="Li S."/>
            <person name="Ye J."/>
            <person name="Wang L."/>
            <person name="Fang L."/>
            <person name="Lei T."/>
            <person name="Chen C."/>
            <person name="Chen H."/>
            <person name="Xu Z."/>
            <person name="Li H."/>
            <person name="Huang H."/>
            <person name="Zhang F."/>
            <person name="Xu H."/>
            <person name="Li N."/>
            <person name="Zhao C."/>
            <person name="Li S."/>
            <person name="Dong L."/>
            <person name="Huang Y."/>
            <person name="Li L."/>
            <person name="Xi Y."/>
            <person name="Qi Q."/>
            <person name="Li W."/>
            <person name="Zhang B."/>
            <person name="Hu W."/>
            <person name="Zhang Y."/>
            <person name="Tian X."/>
            <person name="Jiao Y."/>
            <person name="Liang X."/>
            <person name="Jin J."/>
            <person name="Gao L."/>
            <person name="Zheng W."/>
            <person name="Hao B."/>
            <person name="Liu S."/>
            <person name="Wang W."/>
            <person name="Yuan L."/>
            <person name="Cao M."/>
            <person name="McDermott J."/>
            <person name="Samudrala R."/>
            <person name="Wang J."/>
            <person name="Wong G.K."/>
            <person name="Yang H."/>
        </authorList>
    </citation>
    <scope>NUCLEOTIDE SEQUENCE [LARGE SCALE GENOMIC DNA]</scope>
</reference>
<dbReference type="EMBL" id="CM000143">
    <property type="protein sequence ID" value="EEE65195.1"/>
    <property type="molecule type" value="Genomic_DNA"/>
</dbReference>
<proteinExistence type="predicted"/>
<feature type="region of interest" description="Disordered" evidence="1">
    <location>
        <begin position="204"/>
        <end position="234"/>
    </location>
</feature>
<evidence type="ECO:0000256" key="1">
    <source>
        <dbReference type="SAM" id="MobiDB-lite"/>
    </source>
</evidence>
<accession>B9FRT4</accession>
<evidence type="ECO:0000313" key="2">
    <source>
        <dbReference type="EMBL" id="EEE65195.1"/>
    </source>
</evidence>
<sequence length="294" mass="30361">MGTGTTDWNLEGTNGTDDAGKKCGASRSRPQPDPATYYLTAPAAALLPRADRAFVPQAATDAVAVPPPGGGVPPQAATARTAAPLLVRPQRPPSHAGGCPHGGAPAPPARPRPAGGRRQERPIGIWRGPIGTDDAGKKCGASRSRPQPDPATYYLTAPAAALLPRADRAFVPQAATDAVAVPPPGGGVPPQAATARTAAPLLVRPQRPPSHAGGCPHGGAPAPPARPRPAGGRRQVLRSCAPMGFRRVVPSCACSRARWRAVCIRAVRQWLRRLGDGGRRLNGSRRERRGGEGE</sequence>